<accession>A0A974CFT5</accession>
<sequence>MTVRPLWDRRDSYWRRHSRLVALCF</sequence>
<gene>
    <name evidence="1" type="ORF">XELAEV_180354392mg</name>
</gene>
<proteinExistence type="predicted"/>
<evidence type="ECO:0000313" key="2">
    <source>
        <dbReference type="Proteomes" id="UP000694892"/>
    </source>
</evidence>
<dbReference type="EMBL" id="CM004478">
    <property type="protein sequence ID" value="OCT72459.1"/>
    <property type="molecule type" value="Genomic_DNA"/>
</dbReference>
<organism evidence="1 2">
    <name type="scientific">Xenopus laevis</name>
    <name type="common">African clawed frog</name>
    <dbReference type="NCBI Taxonomy" id="8355"/>
    <lineage>
        <taxon>Eukaryota</taxon>
        <taxon>Metazoa</taxon>
        <taxon>Chordata</taxon>
        <taxon>Craniata</taxon>
        <taxon>Vertebrata</taxon>
        <taxon>Euteleostomi</taxon>
        <taxon>Amphibia</taxon>
        <taxon>Batrachia</taxon>
        <taxon>Anura</taxon>
        <taxon>Pipoidea</taxon>
        <taxon>Pipidae</taxon>
        <taxon>Xenopodinae</taxon>
        <taxon>Xenopus</taxon>
        <taxon>Xenopus</taxon>
    </lineage>
</organism>
<dbReference type="AlphaFoldDB" id="A0A974CFT5"/>
<protein>
    <submittedName>
        <fullName evidence="1">Uncharacterized protein</fullName>
    </submittedName>
</protein>
<feature type="non-terminal residue" evidence="1">
    <location>
        <position position="25"/>
    </location>
</feature>
<feature type="non-terminal residue" evidence="1">
    <location>
        <position position="1"/>
    </location>
</feature>
<name>A0A974CFT5_XENLA</name>
<evidence type="ECO:0000313" key="1">
    <source>
        <dbReference type="EMBL" id="OCT72459.1"/>
    </source>
</evidence>
<reference evidence="2" key="1">
    <citation type="journal article" date="2016" name="Nature">
        <title>Genome evolution in the allotetraploid frog Xenopus laevis.</title>
        <authorList>
            <person name="Session A.M."/>
            <person name="Uno Y."/>
            <person name="Kwon T."/>
            <person name="Chapman J.A."/>
            <person name="Toyoda A."/>
            <person name="Takahashi S."/>
            <person name="Fukui A."/>
            <person name="Hikosaka A."/>
            <person name="Suzuki A."/>
            <person name="Kondo M."/>
            <person name="van Heeringen S.J."/>
            <person name="Quigley I."/>
            <person name="Heinz S."/>
            <person name="Ogino H."/>
            <person name="Ochi H."/>
            <person name="Hellsten U."/>
            <person name="Lyons J.B."/>
            <person name="Simakov O."/>
            <person name="Putnam N."/>
            <person name="Stites J."/>
            <person name="Kuroki Y."/>
            <person name="Tanaka T."/>
            <person name="Michiue T."/>
            <person name="Watanabe M."/>
            <person name="Bogdanovic O."/>
            <person name="Lister R."/>
            <person name="Georgiou G."/>
            <person name="Paranjpe S.S."/>
            <person name="van Kruijsbergen I."/>
            <person name="Shu S."/>
            <person name="Carlson J."/>
            <person name="Kinoshita T."/>
            <person name="Ohta Y."/>
            <person name="Mawaribuchi S."/>
            <person name="Jenkins J."/>
            <person name="Grimwood J."/>
            <person name="Schmutz J."/>
            <person name="Mitros T."/>
            <person name="Mozaffari S.V."/>
            <person name="Suzuki Y."/>
            <person name="Haramoto Y."/>
            <person name="Yamamoto T.S."/>
            <person name="Takagi C."/>
            <person name="Heald R."/>
            <person name="Miller K."/>
            <person name="Haudenschild C."/>
            <person name="Kitzman J."/>
            <person name="Nakayama T."/>
            <person name="Izutsu Y."/>
            <person name="Robert J."/>
            <person name="Fortriede J."/>
            <person name="Burns K."/>
            <person name="Lotay V."/>
            <person name="Karimi K."/>
            <person name="Yasuoka Y."/>
            <person name="Dichmann D.S."/>
            <person name="Flajnik M.F."/>
            <person name="Houston D.W."/>
            <person name="Shendure J."/>
            <person name="DuPasquier L."/>
            <person name="Vize P.D."/>
            <person name="Zorn A.M."/>
            <person name="Ito M."/>
            <person name="Marcotte E.M."/>
            <person name="Wallingford J.B."/>
            <person name="Ito Y."/>
            <person name="Asashima M."/>
            <person name="Ueno N."/>
            <person name="Matsuda Y."/>
            <person name="Veenstra G.J."/>
            <person name="Fujiyama A."/>
            <person name="Harland R.M."/>
            <person name="Taira M."/>
            <person name="Rokhsar D.S."/>
        </authorList>
    </citation>
    <scope>NUCLEOTIDE SEQUENCE [LARGE SCALE GENOMIC DNA]</scope>
    <source>
        <strain evidence="2">J</strain>
    </source>
</reference>
<dbReference type="Proteomes" id="UP000694892">
    <property type="component" value="Chromosome 7L"/>
</dbReference>